<dbReference type="Gene3D" id="1.10.10.2840">
    <property type="entry name" value="PucR C-terminal helix-turn-helix domain"/>
    <property type="match status" value="1"/>
</dbReference>
<sequence length="366" mass="37882">MEGLILRLADLDEGALGAVRIIAFFDSFVEHRASLEAVLSATAQFAGCEVGLAGGSVPPLVVRAGEGVPFAGDPPDGAARAPVGDDRWVWLARAGQPLAQDRMLLDRLAHAVRALSPRPRLDHPGTGDPALLELVLGAGADDAGRARALRLLGIEPTCSVTVYAVRSPDPAAGAEFLAGLHPWVRAVRIGDVRAVVGREPPVGEPTIPTGVRVGRSVPMPASAAQRAWRGARTALRFTGSGLPAGLATLAGGSALVTEESLGVWRDVAEQVPGERLAASPDVAALRRLGAEPQGPQTLAMLVAVGATASLRQAAAVLYVHHSTLIARLAKAERVLGFSIDTPAGRTRLTAALIIRALCADLDDLPT</sequence>
<dbReference type="OrthoDB" id="5051269at2"/>
<dbReference type="Proteomes" id="UP000000657">
    <property type="component" value="Chromosome"/>
</dbReference>
<dbReference type="HOGENOM" id="CLU_068869_0_0_11"/>
<dbReference type="KEGG" id="fal:FRAAL0308"/>
<dbReference type="AlphaFoldDB" id="Q0RTW2"/>
<dbReference type="InterPro" id="IPR042070">
    <property type="entry name" value="PucR_C-HTH_sf"/>
</dbReference>
<dbReference type="InterPro" id="IPR025736">
    <property type="entry name" value="PucR_C-HTH_dom"/>
</dbReference>
<evidence type="ECO:0000313" key="3">
    <source>
        <dbReference type="Proteomes" id="UP000000657"/>
    </source>
</evidence>
<evidence type="ECO:0000259" key="1">
    <source>
        <dbReference type="Pfam" id="PF13556"/>
    </source>
</evidence>
<organism evidence="2 3">
    <name type="scientific">Frankia alni (strain DSM 45986 / CECT 9034 / ACN14a)</name>
    <dbReference type="NCBI Taxonomy" id="326424"/>
    <lineage>
        <taxon>Bacteria</taxon>
        <taxon>Bacillati</taxon>
        <taxon>Actinomycetota</taxon>
        <taxon>Actinomycetes</taxon>
        <taxon>Frankiales</taxon>
        <taxon>Frankiaceae</taxon>
        <taxon>Frankia</taxon>
    </lineage>
</organism>
<accession>Q0RTW2</accession>
<dbReference type="Pfam" id="PF13556">
    <property type="entry name" value="HTH_30"/>
    <property type="match status" value="1"/>
</dbReference>
<dbReference type="eggNOG" id="COG2508">
    <property type="taxonomic scope" value="Bacteria"/>
</dbReference>
<protein>
    <recommendedName>
        <fullName evidence="1">PucR C-terminal helix-turn-helix domain-containing protein</fullName>
    </recommendedName>
</protein>
<proteinExistence type="predicted"/>
<name>Q0RTW2_FRAAA</name>
<gene>
    <name evidence="2" type="ordered locus">FRAAL0308</name>
</gene>
<evidence type="ECO:0000313" key="2">
    <source>
        <dbReference type="EMBL" id="CAJ58985.1"/>
    </source>
</evidence>
<keyword evidence="3" id="KW-1185">Reference proteome</keyword>
<dbReference type="EMBL" id="CT573213">
    <property type="protein sequence ID" value="CAJ58985.1"/>
    <property type="molecule type" value="Genomic_DNA"/>
</dbReference>
<reference evidence="2 3" key="1">
    <citation type="journal article" date="2007" name="Genome Res.">
        <title>Genome characteristics of facultatively symbiotic Frankia sp. strains reflect host range and host plant biogeography.</title>
        <authorList>
            <person name="Normand P."/>
            <person name="Lapierre P."/>
            <person name="Tisa L.S."/>
            <person name="Gogarten J.P."/>
            <person name="Alloisio N."/>
            <person name="Bagnarol E."/>
            <person name="Bassi C.A."/>
            <person name="Berry A.M."/>
            <person name="Bickhart D.M."/>
            <person name="Choisne N."/>
            <person name="Couloux A."/>
            <person name="Cournoyer B."/>
            <person name="Cruveiller S."/>
            <person name="Daubin V."/>
            <person name="Demange N."/>
            <person name="Francino M.P."/>
            <person name="Goltsman E."/>
            <person name="Huang Y."/>
            <person name="Kopp O.R."/>
            <person name="Labarre L."/>
            <person name="Lapidus A."/>
            <person name="Lavire C."/>
            <person name="Marechal J."/>
            <person name="Martinez M."/>
            <person name="Mastronunzio J.E."/>
            <person name="Mullin B.C."/>
            <person name="Niemann J."/>
            <person name="Pujic P."/>
            <person name="Rawnsley T."/>
            <person name="Rouy Z."/>
            <person name="Schenowitz C."/>
            <person name="Sellstedt A."/>
            <person name="Tavares F."/>
            <person name="Tomkins J.P."/>
            <person name="Vallenet D."/>
            <person name="Valverde C."/>
            <person name="Wall L.G."/>
            <person name="Wang Y."/>
            <person name="Medigue C."/>
            <person name="Benson D.R."/>
        </authorList>
    </citation>
    <scope>NUCLEOTIDE SEQUENCE [LARGE SCALE GENOMIC DNA]</scope>
    <source>
        <strain evidence="3">DSM 45986 / CECT 9034 / ACN14a</strain>
    </source>
</reference>
<dbReference type="RefSeq" id="WP_011601566.1">
    <property type="nucleotide sequence ID" value="NC_008278.1"/>
</dbReference>
<feature type="domain" description="PucR C-terminal helix-turn-helix" evidence="1">
    <location>
        <begin position="308"/>
        <end position="353"/>
    </location>
</feature>
<dbReference type="STRING" id="326424.FRAAL0308"/>